<dbReference type="Pfam" id="PF11219">
    <property type="entry name" value="DUF3014"/>
    <property type="match status" value="1"/>
</dbReference>
<dbReference type="KEGG" id="pseo:OM33_12715"/>
<keyword evidence="3" id="KW-1185">Reference proteome</keyword>
<dbReference type="EMBL" id="CP009888">
    <property type="protein sequence ID" value="AIY65891.1"/>
    <property type="molecule type" value="Genomic_DNA"/>
</dbReference>
<organism evidence="2 3">
    <name type="scientific">Pseudoalteromonas piratica</name>
    <dbReference type="NCBI Taxonomy" id="1348114"/>
    <lineage>
        <taxon>Bacteria</taxon>
        <taxon>Pseudomonadati</taxon>
        <taxon>Pseudomonadota</taxon>
        <taxon>Gammaproteobacteria</taxon>
        <taxon>Alteromonadales</taxon>
        <taxon>Pseudoalteromonadaceae</taxon>
        <taxon>Pseudoalteromonas</taxon>
    </lineage>
</organism>
<name>A0A0A7EIK1_9GAMM</name>
<dbReference type="InterPro" id="IPR021382">
    <property type="entry name" value="DUF3014"/>
</dbReference>
<accession>A0A0A7EIK1</accession>
<feature type="transmembrane region" description="Helical" evidence="1">
    <location>
        <begin position="12"/>
        <end position="30"/>
    </location>
</feature>
<sequence length="282" mass="31456">MTTQSQSKLPYLIGLSLVVVVIGVAAWQLLKTEKPAMTNERQVIELPNPVVEQAPIPEEPSVEEQQNEPEQPLEVIVPSSELEAPVEPVVTRQLPSLDDSDAVVKESLADSLSVNMLKLVVSDDLIRRAVVYIENLAEGKVAKKHQVFNAPSQSFTVNDGAIITVNPESFKRYDTYVALFTKLSDSQMIALIDEYKPLIQEAYDEIGLSDYEFKQRLAMAITHLLQTPEVPVDTPLTSQSVSYKYAIPEYEALSDAQKQLLRLGPDNVKKVKTKLTRLLKKL</sequence>
<evidence type="ECO:0000256" key="1">
    <source>
        <dbReference type="SAM" id="Phobius"/>
    </source>
</evidence>
<dbReference type="HOGENOM" id="CLU_068472_1_0_6"/>
<dbReference type="STRING" id="1348114.OM33_12715"/>
<evidence type="ECO:0000313" key="3">
    <source>
        <dbReference type="Proteomes" id="UP000030341"/>
    </source>
</evidence>
<dbReference type="AlphaFoldDB" id="A0A0A7EIK1"/>
<protein>
    <recommendedName>
        <fullName evidence="4">DUF3014 domain-containing protein</fullName>
    </recommendedName>
</protein>
<keyword evidence="1" id="KW-0472">Membrane</keyword>
<reference evidence="2 3" key="1">
    <citation type="submission" date="2014-11" db="EMBL/GenBank/DDBJ databases">
        <title>Complete Genome Sequence of Pseudoalteromonas sp. Strain OCN003 Isolated from Kaneohe Bay, Oahu, Hawaii.</title>
        <authorList>
            <person name="Beurmann S."/>
            <person name="Videau P."/>
            <person name="Ushijima B."/>
            <person name="Smith A.M."/>
            <person name="Aeby G.S."/>
            <person name="Callahan S.M."/>
            <person name="Belcaid M."/>
        </authorList>
    </citation>
    <scope>NUCLEOTIDE SEQUENCE [LARGE SCALE GENOMIC DNA]</scope>
    <source>
        <strain evidence="2 3">OCN003</strain>
    </source>
</reference>
<dbReference type="RefSeq" id="WP_038642215.1">
    <property type="nucleotide sequence ID" value="NZ_CP009888.1"/>
</dbReference>
<evidence type="ECO:0008006" key="4">
    <source>
        <dbReference type="Google" id="ProtNLM"/>
    </source>
</evidence>
<proteinExistence type="predicted"/>
<keyword evidence="1" id="KW-0812">Transmembrane</keyword>
<gene>
    <name evidence="2" type="ORF">OM33_12715</name>
</gene>
<evidence type="ECO:0000313" key="2">
    <source>
        <dbReference type="EMBL" id="AIY65891.1"/>
    </source>
</evidence>
<dbReference type="Proteomes" id="UP000030341">
    <property type="component" value="Chromosome 1"/>
</dbReference>
<dbReference type="OrthoDB" id="5502479at2"/>
<dbReference type="eggNOG" id="COG1711">
    <property type="taxonomic scope" value="Bacteria"/>
</dbReference>
<keyword evidence="1" id="KW-1133">Transmembrane helix</keyword>